<proteinExistence type="predicted"/>
<protein>
    <submittedName>
        <fullName evidence="1">Uncharacterized protein</fullName>
    </submittedName>
</protein>
<name>A0AAV8YDQ9_9CUCU</name>
<comment type="caution">
    <text evidence="1">The sequence shown here is derived from an EMBL/GenBank/DDBJ whole genome shotgun (WGS) entry which is preliminary data.</text>
</comment>
<reference evidence="1" key="1">
    <citation type="journal article" date="2023" name="Insect Mol. Biol.">
        <title>Genome sequencing provides insights into the evolution of gene families encoding plant cell wall-degrading enzymes in longhorned beetles.</title>
        <authorList>
            <person name="Shin N.R."/>
            <person name="Okamura Y."/>
            <person name="Kirsch R."/>
            <person name="Pauchet Y."/>
        </authorList>
    </citation>
    <scope>NUCLEOTIDE SEQUENCE</scope>
    <source>
        <strain evidence="1">RBIC_L_NR</strain>
    </source>
</reference>
<gene>
    <name evidence="1" type="ORF">NQ314_008259</name>
</gene>
<accession>A0AAV8YDQ9</accession>
<dbReference type="EMBL" id="JANEYF010002236">
    <property type="protein sequence ID" value="KAJ8949339.1"/>
    <property type="molecule type" value="Genomic_DNA"/>
</dbReference>
<evidence type="ECO:0000313" key="1">
    <source>
        <dbReference type="EMBL" id="KAJ8949339.1"/>
    </source>
</evidence>
<dbReference type="Proteomes" id="UP001162156">
    <property type="component" value="Unassembled WGS sequence"/>
</dbReference>
<evidence type="ECO:0000313" key="2">
    <source>
        <dbReference type="Proteomes" id="UP001162156"/>
    </source>
</evidence>
<sequence length="129" mass="14917">MRPIITVTGAKNAKLICIKDENSIIEPEDDSEPDKDCQTEKVIPLKVTSSKTQTDIKRKEKVDRSTQKSTKSALIKMNKLPKSSKCLRLLPKNYAVNIIQYKLDFYKHCKTNPMYRRTTNLQPWMLMGK</sequence>
<keyword evidence="2" id="KW-1185">Reference proteome</keyword>
<organism evidence="1 2">
    <name type="scientific">Rhamnusium bicolor</name>
    <dbReference type="NCBI Taxonomy" id="1586634"/>
    <lineage>
        <taxon>Eukaryota</taxon>
        <taxon>Metazoa</taxon>
        <taxon>Ecdysozoa</taxon>
        <taxon>Arthropoda</taxon>
        <taxon>Hexapoda</taxon>
        <taxon>Insecta</taxon>
        <taxon>Pterygota</taxon>
        <taxon>Neoptera</taxon>
        <taxon>Endopterygota</taxon>
        <taxon>Coleoptera</taxon>
        <taxon>Polyphaga</taxon>
        <taxon>Cucujiformia</taxon>
        <taxon>Chrysomeloidea</taxon>
        <taxon>Cerambycidae</taxon>
        <taxon>Lepturinae</taxon>
        <taxon>Rhagiini</taxon>
        <taxon>Rhamnusium</taxon>
    </lineage>
</organism>
<dbReference type="AlphaFoldDB" id="A0AAV8YDQ9"/>